<dbReference type="EMBL" id="SRLO01000025">
    <property type="protein sequence ID" value="TNN84722.1"/>
    <property type="molecule type" value="Genomic_DNA"/>
</dbReference>
<reference evidence="1 2" key="1">
    <citation type="submission" date="2019-03" db="EMBL/GenBank/DDBJ databases">
        <title>First draft genome of Liparis tanakae, snailfish: a comprehensive survey of snailfish specific genes.</title>
        <authorList>
            <person name="Kim W."/>
            <person name="Song I."/>
            <person name="Jeong J.-H."/>
            <person name="Kim D."/>
            <person name="Kim S."/>
            <person name="Ryu S."/>
            <person name="Song J.Y."/>
            <person name="Lee S.K."/>
        </authorList>
    </citation>
    <scope>NUCLEOTIDE SEQUENCE [LARGE SCALE GENOMIC DNA]</scope>
    <source>
        <tissue evidence="1">Muscle</tissue>
    </source>
</reference>
<protein>
    <submittedName>
        <fullName evidence="1">Uncharacterized protein</fullName>
    </submittedName>
</protein>
<gene>
    <name evidence="1" type="ORF">EYF80_005137</name>
</gene>
<dbReference type="AlphaFoldDB" id="A0A4Z2J5G0"/>
<accession>A0A4Z2J5G0</accession>
<sequence length="224" mass="24849">MWVNYELQVSSKSNMRSRSVGQAEDGQDLFLHLPLLVRPQPPVDKPRDIVHHEKLYSERCDGDGPGDKVQRCPYLSVSLLLLLLLLPEPVSYLNECVLLKSKLQRVRLGTPTSMTAEFLSLQFPCRNSTGPRGAVMSFTFGKEPSAVLFEAAQPTRDSLRLLPSVPDPKTTAQQTLAVMPKGHGHRCYRTASNDKQEEAVVITEDGVTKLKNRNGVDFLALGHG</sequence>
<evidence type="ECO:0000313" key="2">
    <source>
        <dbReference type="Proteomes" id="UP000314294"/>
    </source>
</evidence>
<proteinExistence type="predicted"/>
<name>A0A4Z2J5G0_9TELE</name>
<keyword evidence="2" id="KW-1185">Reference proteome</keyword>
<evidence type="ECO:0000313" key="1">
    <source>
        <dbReference type="EMBL" id="TNN84722.1"/>
    </source>
</evidence>
<comment type="caution">
    <text evidence="1">The sequence shown here is derived from an EMBL/GenBank/DDBJ whole genome shotgun (WGS) entry which is preliminary data.</text>
</comment>
<organism evidence="1 2">
    <name type="scientific">Liparis tanakae</name>
    <name type="common">Tanaka's snailfish</name>
    <dbReference type="NCBI Taxonomy" id="230148"/>
    <lineage>
        <taxon>Eukaryota</taxon>
        <taxon>Metazoa</taxon>
        <taxon>Chordata</taxon>
        <taxon>Craniata</taxon>
        <taxon>Vertebrata</taxon>
        <taxon>Euteleostomi</taxon>
        <taxon>Actinopterygii</taxon>
        <taxon>Neopterygii</taxon>
        <taxon>Teleostei</taxon>
        <taxon>Neoteleostei</taxon>
        <taxon>Acanthomorphata</taxon>
        <taxon>Eupercaria</taxon>
        <taxon>Perciformes</taxon>
        <taxon>Cottioidei</taxon>
        <taxon>Cottales</taxon>
        <taxon>Liparidae</taxon>
        <taxon>Liparis</taxon>
    </lineage>
</organism>
<dbReference type="Proteomes" id="UP000314294">
    <property type="component" value="Unassembled WGS sequence"/>
</dbReference>